<proteinExistence type="inferred from homology"/>
<organism evidence="4 5">
    <name type="scientific">Petromyzon marinus</name>
    <name type="common">Sea lamprey</name>
    <dbReference type="NCBI Taxonomy" id="7757"/>
    <lineage>
        <taxon>Eukaryota</taxon>
        <taxon>Metazoa</taxon>
        <taxon>Chordata</taxon>
        <taxon>Craniata</taxon>
        <taxon>Vertebrata</taxon>
        <taxon>Cyclostomata</taxon>
        <taxon>Hyperoartia</taxon>
        <taxon>Petromyzontiformes</taxon>
        <taxon>Petromyzontidae</taxon>
        <taxon>Petromyzon</taxon>
    </lineage>
</organism>
<dbReference type="RefSeq" id="XP_032813857.1">
    <property type="nucleotide sequence ID" value="XM_032957966.1"/>
</dbReference>
<dbReference type="KEGG" id="pmrn:116944387"/>
<evidence type="ECO:0000256" key="1">
    <source>
        <dbReference type="ARBA" id="ARBA00007936"/>
    </source>
</evidence>
<dbReference type="PANTHER" id="PTHR11486">
    <property type="entry name" value="FIBROBLAST GROWTH FACTOR"/>
    <property type="match status" value="1"/>
</dbReference>
<feature type="region of interest" description="Disordered" evidence="3">
    <location>
        <begin position="66"/>
        <end position="89"/>
    </location>
</feature>
<dbReference type="Proteomes" id="UP001318040">
    <property type="component" value="Chromosome 21"/>
</dbReference>
<dbReference type="SMART" id="SM00442">
    <property type="entry name" value="FGF"/>
    <property type="match status" value="1"/>
</dbReference>
<comment type="similarity">
    <text evidence="1 2">Belongs to the heparin-binding growth factors family.</text>
</comment>
<dbReference type="AlphaFoldDB" id="A0AAJ7TC30"/>
<accession>A0AAJ7TC30</accession>
<dbReference type="InterPro" id="IPR002209">
    <property type="entry name" value="Fibroblast_GF_fam"/>
</dbReference>
<dbReference type="Gene3D" id="2.80.10.50">
    <property type="match status" value="1"/>
</dbReference>
<sequence length="266" mass="28896">MAMMAVVAAATMMMMAVMVTMPSRCRSLERWWLILQVLLLASSEGLPRRPPSTPVLVRRLHVAPPERARPWNPTGQQQAASSRSLSQQPGGFWGTPVAKSGQGVGLGGLGPFGGLGLAFGLHVTPLRSRESGAAYLGGVIKRLRRLYCNVGIGFHLQVTAEGKISGVHSESPYSVLEISTVERGVVSMFGMKGGRFVAMNARGKMYAADKFGTECKFREHLLPNNYNSYESDAYPGMYIALNKGGRTKRGSKVSPRMSVTHFLPRI</sequence>
<dbReference type="PRINTS" id="PR00262">
    <property type="entry name" value="IL1HBGF"/>
</dbReference>
<dbReference type="Pfam" id="PF00167">
    <property type="entry name" value="FGF"/>
    <property type="match status" value="1"/>
</dbReference>
<feature type="signal peptide" evidence="2">
    <location>
        <begin position="1"/>
        <end position="27"/>
    </location>
</feature>
<name>A0AAJ7TC30_PETMA</name>
<evidence type="ECO:0000256" key="3">
    <source>
        <dbReference type="SAM" id="MobiDB-lite"/>
    </source>
</evidence>
<dbReference type="GO" id="GO:0008083">
    <property type="term" value="F:growth factor activity"/>
    <property type="evidence" value="ECO:0007669"/>
    <property type="project" value="InterPro"/>
</dbReference>
<feature type="chain" id="PRO_5042313745" description="Fibroblast growth factor" evidence="2">
    <location>
        <begin position="28"/>
        <end position="266"/>
    </location>
</feature>
<dbReference type="InterPro" id="IPR008996">
    <property type="entry name" value="IL1/FGF"/>
</dbReference>
<keyword evidence="4" id="KW-1185">Reference proteome</keyword>
<evidence type="ECO:0000313" key="4">
    <source>
        <dbReference type="Proteomes" id="UP001318040"/>
    </source>
</evidence>
<protein>
    <recommendedName>
        <fullName evidence="2">Fibroblast growth factor</fullName>
        <shortName evidence="2">FGF</shortName>
    </recommendedName>
</protein>
<feature type="compositionally biased region" description="Low complexity" evidence="3">
    <location>
        <begin position="76"/>
        <end position="88"/>
    </location>
</feature>
<gene>
    <name evidence="5" type="primary">LOC116944387</name>
</gene>
<evidence type="ECO:0000313" key="5">
    <source>
        <dbReference type="RefSeq" id="XP_032813857.1"/>
    </source>
</evidence>
<reference evidence="5" key="1">
    <citation type="submission" date="2025-08" db="UniProtKB">
        <authorList>
            <consortium name="RefSeq"/>
        </authorList>
    </citation>
    <scope>IDENTIFICATION</scope>
    <source>
        <tissue evidence="5">Sperm</tissue>
    </source>
</reference>
<dbReference type="SUPFAM" id="SSF50353">
    <property type="entry name" value="Cytokine"/>
    <property type="match status" value="1"/>
</dbReference>
<dbReference type="PRINTS" id="PR00263">
    <property type="entry name" value="HBGFFGF"/>
</dbReference>
<dbReference type="PROSITE" id="PS00247">
    <property type="entry name" value="HBGF_FGF"/>
    <property type="match status" value="1"/>
</dbReference>
<keyword evidence="2" id="KW-0732">Signal</keyword>
<evidence type="ECO:0000256" key="2">
    <source>
        <dbReference type="RuleBase" id="RU049442"/>
    </source>
</evidence>